<proteinExistence type="predicted"/>
<accession>A0A6C2YN67</accession>
<dbReference type="RefSeq" id="WP_162657526.1">
    <property type="nucleotide sequence ID" value="NZ_LR593887.1"/>
</dbReference>
<dbReference type="EMBL" id="LR586016">
    <property type="protein sequence ID" value="VIP02342.1"/>
    <property type="molecule type" value="Genomic_DNA"/>
</dbReference>
<name>A0A6C2YN67_9BACT</name>
<dbReference type="InParanoid" id="A0A6C2YN67"/>
<protein>
    <submittedName>
        <fullName evidence="2">Uncharacterized protein</fullName>
    </submittedName>
</protein>
<keyword evidence="3" id="KW-1185">Reference proteome</keyword>
<evidence type="ECO:0000313" key="3">
    <source>
        <dbReference type="Proteomes" id="UP000464378"/>
    </source>
</evidence>
<evidence type="ECO:0000313" key="2">
    <source>
        <dbReference type="EMBL" id="VIP02342.1"/>
    </source>
</evidence>
<feature type="compositionally biased region" description="Low complexity" evidence="1">
    <location>
        <begin position="381"/>
        <end position="397"/>
    </location>
</feature>
<dbReference type="AlphaFoldDB" id="A0A6C2YN67"/>
<sequence>MSRLRRWLVGLSLGFAVTGTALLGPLPARSESKTAPAKLPRDLAILPGDTAAVLSFQPGTLLRDKDIARLRQAIEAADYDLLLQFERAFGVAVDRMDRFSITWLDVTSPAATYFITADQPLVRREWVAKLAPLLIQSPFLGKEGEPLNINIGKYSRIKGADRTIFAVNTQTMLVAPNEHRANCIDLIKAESTPALTGPMRWAIEKAPTRPVMLAANGRVLRPVIIEQIGERPRLPIRVLLDTQLLAVLVDRVDNRFEFDATFHYSTVELAERARQLLSAIQFFMGLETAYIKSRLSPEKCTQEQRTLVDALIRSLNEAQVTREDRVVHVKTSGLIRELLSPGWADLRPALYAFFNGDDAPPKLPPNPPANQTGPTESKLMPKPAAKPSESPALTPNR</sequence>
<gene>
    <name evidence="2" type="ORF">GMBLW1_16180</name>
</gene>
<reference evidence="2" key="1">
    <citation type="submission" date="2019-04" db="EMBL/GenBank/DDBJ databases">
        <authorList>
            <consortium name="Science for Life Laboratories"/>
        </authorList>
    </citation>
    <scope>NUCLEOTIDE SEQUENCE</scope>
    <source>
        <strain evidence="2">MBLW1</strain>
    </source>
</reference>
<dbReference type="Proteomes" id="UP000464378">
    <property type="component" value="Chromosome"/>
</dbReference>
<organism evidence="2">
    <name type="scientific">Tuwongella immobilis</name>
    <dbReference type="NCBI Taxonomy" id="692036"/>
    <lineage>
        <taxon>Bacteria</taxon>
        <taxon>Pseudomonadati</taxon>
        <taxon>Planctomycetota</taxon>
        <taxon>Planctomycetia</taxon>
        <taxon>Gemmatales</taxon>
        <taxon>Gemmataceae</taxon>
        <taxon>Tuwongella</taxon>
    </lineage>
</organism>
<dbReference type="EMBL" id="LR593887">
    <property type="protein sequence ID" value="VTS01112.1"/>
    <property type="molecule type" value="Genomic_DNA"/>
</dbReference>
<dbReference type="KEGG" id="tim:GMBLW1_16180"/>
<evidence type="ECO:0000256" key="1">
    <source>
        <dbReference type="SAM" id="MobiDB-lite"/>
    </source>
</evidence>
<feature type="region of interest" description="Disordered" evidence="1">
    <location>
        <begin position="357"/>
        <end position="397"/>
    </location>
</feature>